<dbReference type="SUPFAM" id="SSF55248">
    <property type="entry name" value="PCD-like"/>
    <property type="match status" value="1"/>
</dbReference>
<dbReference type="InterPro" id="IPR001533">
    <property type="entry name" value="Pterin_deHydtase"/>
</dbReference>
<dbReference type="Gene3D" id="3.30.1360.20">
    <property type="entry name" value="Transcriptional coactivator/pterin dehydratase"/>
    <property type="match status" value="1"/>
</dbReference>
<reference evidence="6" key="1">
    <citation type="submission" date="2021-01" db="EMBL/GenBank/DDBJ databases">
        <authorList>
            <person name="Corre E."/>
            <person name="Pelletier E."/>
            <person name="Niang G."/>
            <person name="Scheremetjew M."/>
            <person name="Finn R."/>
            <person name="Kale V."/>
            <person name="Holt S."/>
            <person name="Cochrane G."/>
            <person name="Meng A."/>
            <person name="Brown T."/>
            <person name="Cohen L."/>
        </authorList>
    </citation>
    <scope>NUCLEOTIDE SEQUENCE</scope>
    <source>
        <strain evidence="6">CCMP3328</strain>
    </source>
</reference>
<comment type="similarity">
    <text evidence="2">Belongs to the pterin-4-alpha-carbinolamine dehydratase family.</text>
</comment>
<dbReference type="EMBL" id="HBEF01018113">
    <property type="protein sequence ID" value="CAD8339084.1"/>
    <property type="molecule type" value="Transcribed_RNA"/>
</dbReference>
<evidence type="ECO:0000256" key="3">
    <source>
        <dbReference type="ARBA" id="ARBA00013252"/>
    </source>
</evidence>
<accession>A0A7R9WXR9</accession>
<evidence type="ECO:0000313" key="6">
    <source>
        <dbReference type="EMBL" id="CAD8339084.1"/>
    </source>
</evidence>
<dbReference type="PANTHER" id="PTHR12599:SF0">
    <property type="entry name" value="PTERIN-4-ALPHA-CARBINOLAMINE DEHYDRATASE"/>
    <property type="match status" value="1"/>
</dbReference>
<gene>
    <name evidence="6" type="ORF">CAUS1442_LOCUS11217</name>
</gene>
<keyword evidence="4" id="KW-0456">Lyase</keyword>
<dbReference type="EC" id="4.2.1.96" evidence="3"/>
<dbReference type="Pfam" id="PF01329">
    <property type="entry name" value="Pterin_4a"/>
    <property type="match status" value="1"/>
</dbReference>
<name>A0A7R9WXR9_9STRA</name>
<dbReference type="PANTHER" id="PTHR12599">
    <property type="entry name" value="PTERIN-4-ALPHA-CARBINOLAMINE DEHYDRATASE"/>
    <property type="match status" value="1"/>
</dbReference>
<evidence type="ECO:0000256" key="2">
    <source>
        <dbReference type="ARBA" id="ARBA00006472"/>
    </source>
</evidence>
<dbReference type="GO" id="GO:0008124">
    <property type="term" value="F:4-alpha-hydroxytetrahydrobiopterin dehydratase activity"/>
    <property type="evidence" value="ECO:0007669"/>
    <property type="project" value="UniProtKB-EC"/>
</dbReference>
<evidence type="ECO:0000256" key="5">
    <source>
        <dbReference type="ARBA" id="ARBA00030497"/>
    </source>
</evidence>
<comment type="catalytic activity">
    <reaction evidence="1">
        <text>(4aS,6R)-4a-hydroxy-L-erythro-5,6,7,8-tetrahydrobiopterin = (6R)-L-erythro-6,7-dihydrobiopterin + H2O</text>
        <dbReference type="Rhea" id="RHEA:11920"/>
        <dbReference type="ChEBI" id="CHEBI:15377"/>
        <dbReference type="ChEBI" id="CHEBI:15642"/>
        <dbReference type="ChEBI" id="CHEBI:43120"/>
        <dbReference type="EC" id="4.2.1.96"/>
    </reaction>
</comment>
<proteinExistence type="inferred from homology"/>
<sequence>MNSRTGRSIASQIARRCCRTRAAPSITSANAWHGHGSASNAVHNWHKHATGQLRYATSLPVAADKEPATALSADARVASLKKLSEMSPIPWIDNEDAKTISKTFVFADFNQAWSFMSRTALLAEKMDHHPEWSNVYNCVEVTLTTHDCDGVSLKVRRLCVWWCGWILVIKRRIMSSAME</sequence>
<dbReference type="GO" id="GO:0006729">
    <property type="term" value="P:tetrahydrobiopterin biosynthetic process"/>
    <property type="evidence" value="ECO:0007669"/>
    <property type="project" value="InterPro"/>
</dbReference>
<evidence type="ECO:0000256" key="1">
    <source>
        <dbReference type="ARBA" id="ARBA00001554"/>
    </source>
</evidence>
<protein>
    <recommendedName>
        <fullName evidence="3">4a-hydroxytetrahydrobiopterin dehydratase</fullName>
        <ecNumber evidence="3">4.2.1.96</ecNumber>
    </recommendedName>
    <alternativeName>
        <fullName evidence="5">4-alpha-hydroxy-tetrahydropterin dehydratase</fullName>
    </alternativeName>
</protein>
<dbReference type="AlphaFoldDB" id="A0A7R9WXR9"/>
<dbReference type="InterPro" id="IPR036428">
    <property type="entry name" value="PCD_sf"/>
</dbReference>
<evidence type="ECO:0000256" key="4">
    <source>
        <dbReference type="ARBA" id="ARBA00023239"/>
    </source>
</evidence>
<organism evidence="6">
    <name type="scientific">Craspedostauros australis</name>
    <dbReference type="NCBI Taxonomy" id="1486917"/>
    <lineage>
        <taxon>Eukaryota</taxon>
        <taxon>Sar</taxon>
        <taxon>Stramenopiles</taxon>
        <taxon>Ochrophyta</taxon>
        <taxon>Bacillariophyta</taxon>
        <taxon>Bacillariophyceae</taxon>
        <taxon>Bacillariophycidae</taxon>
        <taxon>Naviculales</taxon>
        <taxon>Naviculaceae</taxon>
        <taxon>Craspedostauros</taxon>
    </lineage>
</organism>